<dbReference type="EMBL" id="BARU01037888">
    <property type="protein sequence ID" value="GAH78613.1"/>
    <property type="molecule type" value="Genomic_DNA"/>
</dbReference>
<comment type="caution">
    <text evidence="2">The sequence shown here is derived from an EMBL/GenBank/DDBJ whole genome shotgun (WGS) entry which is preliminary data.</text>
</comment>
<proteinExistence type="predicted"/>
<accession>X1K973</accession>
<sequence length="66" mass="7598">IRLLNSVKHQLELIGKHCPSLTSQISFICILKLLEELSERLEEEKAKDEMDISSIEMEKREGNITS</sequence>
<name>X1K973_9ZZZZ</name>
<evidence type="ECO:0000313" key="2">
    <source>
        <dbReference type="EMBL" id="GAH78613.1"/>
    </source>
</evidence>
<organism evidence="2">
    <name type="scientific">marine sediment metagenome</name>
    <dbReference type="NCBI Taxonomy" id="412755"/>
    <lineage>
        <taxon>unclassified sequences</taxon>
        <taxon>metagenomes</taxon>
        <taxon>ecological metagenomes</taxon>
    </lineage>
</organism>
<feature type="coiled-coil region" evidence="1">
    <location>
        <begin position="31"/>
        <end position="58"/>
    </location>
</feature>
<feature type="non-terminal residue" evidence="2">
    <location>
        <position position="1"/>
    </location>
</feature>
<gene>
    <name evidence="2" type="ORF">S03H2_58964</name>
</gene>
<reference evidence="2" key="1">
    <citation type="journal article" date="2014" name="Front. Microbiol.">
        <title>High frequency of phylogenetically diverse reductive dehalogenase-homologous genes in deep subseafloor sedimentary metagenomes.</title>
        <authorList>
            <person name="Kawai M."/>
            <person name="Futagami T."/>
            <person name="Toyoda A."/>
            <person name="Takaki Y."/>
            <person name="Nishi S."/>
            <person name="Hori S."/>
            <person name="Arai W."/>
            <person name="Tsubouchi T."/>
            <person name="Morono Y."/>
            <person name="Uchiyama I."/>
            <person name="Ito T."/>
            <person name="Fujiyama A."/>
            <person name="Inagaki F."/>
            <person name="Takami H."/>
        </authorList>
    </citation>
    <scope>NUCLEOTIDE SEQUENCE</scope>
    <source>
        <strain evidence="2">Expedition CK06-06</strain>
    </source>
</reference>
<dbReference type="AlphaFoldDB" id="X1K973"/>
<protein>
    <submittedName>
        <fullName evidence="2">Uncharacterized protein</fullName>
    </submittedName>
</protein>
<evidence type="ECO:0000256" key="1">
    <source>
        <dbReference type="SAM" id="Coils"/>
    </source>
</evidence>
<keyword evidence="1" id="KW-0175">Coiled coil</keyword>